<dbReference type="NCBIfam" id="TIGR00099">
    <property type="entry name" value="Cof-subfamily"/>
    <property type="match status" value="1"/>
</dbReference>
<dbReference type="Gene3D" id="3.30.1240.10">
    <property type="match status" value="1"/>
</dbReference>
<dbReference type="Gene3D" id="3.40.50.1000">
    <property type="entry name" value="HAD superfamily/HAD-like"/>
    <property type="match status" value="1"/>
</dbReference>
<sequence length="288" mass="32427">MKLLALDLDGTLLDKGKYISQRNIEAIQAAIQKGIEVVIATGRANFDAQNLFEDIPFNPWIIGTNGATIHKPNGELFYSAPLEKSLAISMLKVLEEKQLYYEAFIEGKICAPQYGRELLFEEMEHLKVVEPNIDMELLRLEVEIQFNQSEFMFIPSYQELLDTNSDIYNILAYSFDEDKLKNGWSQFTTIPDITIVQSGVHNFHLQHKQASKGNALKILAKELQIHLADCAAVGDNYNDLSMLEIVGLSSAMGNADKEIKDACDFVTKPNNEDGVAFFIESFLKDSFS</sequence>
<name>A0A5J5HMC4_9BACI</name>
<dbReference type="PROSITE" id="PS01229">
    <property type="entry name" value="COF_2"/>
    <property type="match status" value="1"/>
</dbReference>
<dbReference type="GO" id="GO:0016791">
    <property type="term" value="F:phosphatase activity"/>
    <property type="evidence" value="ECO:0007669"/>
    <property type="project" value="TreeGrafter"/>
</dbReference>
<keyword evidence="2" id="KW-1185">Reference proteome</keyword>
<dbReference type="PANTHER" id="PTHR10000">
    <property type="entry name" value="PHOSPHOSERINE PHOSPHATASE"/>
    <property type="match status" value="1"/>
</dbReference>
<evidence type="ECO:0000313" key="1">
    <source>
        <dbReference type="EMBL" id="KAA9021851.1"/>
    </source>
</evidence>
<protein>
    <submittedName>
        <fullName evidence="1">HAD family phosphatase</fullName>
    </submittedName>
</protein>
<dbReference type="SFLD" id="SFLDG01140">
    <property type="entry name" value="C2.B:_Phosphomannomutase_and_P"/>
    <property type="match status" value="1"/>
</dbReference>
<dbReference type="InterPro" id="IPR036412">
    <property type="entry name" value="HAD-like_sf"/>
</dbReference>
<accession>A0A5J5HMC4</accession>
<organism evidence="1 2">
    <name type="scientific">Niallia endozanthoxylica</name>
    <dbReference type="NCBI Taxonomy" id="2036016"/>
    <lineage>
        <taxon>Bacteria</taxon>
        <taxon>Bacillati</taxon>
        <taxon>Bacillota</taxon>
        <taxon>Bacilli</taxon>
        <taxon>Bacillales</taxon>
        <taxon>Bacillaceae</taxon>
        <taxon>Niallia</taxon>
    </lineage>
</organism>
<dbReference type="InterPro" id="IPR000150">
    <property type="entry name" value="Cof"/>
</dbReference>
<dbReference type="AlphaFoldDB" id="A0A5J5HMC4"/>
<dbReference type="GO" id="GO:0005829">
    <property type="term" value="C:cytosol"/>
    <property type="evidence" value="ECO:0007669"/>
    <property type="project" value="TreeGrafter"/>
</dbReference>
<evidence type="ECO:0000313" key="2">
    <source>
        <dbReference type="Proteomes" id="UP000326671"/>
    </source>
</evidence>
<comment type="caution">
    <text evidence="1">The sequence shown here is derived from an EMBL/GenBank/DDBJ whole genome shotgun (WGS) entry which is preliminary data.</text>
</comment>
<dbReference type="InterPro" id="IPR023214">
    <property type="entry name" value="HAD_sf"/>
</dbReference>
<dbReference type="SFLD" id="SFLDS00003">
    <property type="entry name" value="Haloacid_Dehalogenase"/>
    <property type="match status" value="1"/>
</dbReference>
<reference evidence="1 2" key="1">
    <citation type="submission" date="2019-09" db="EMBL/GenBank/DDBJ databases">
        <title>Whole genome sequences of isolates from the Mars Exploration Rovers.</title>
        <authorList>
            <person name="Seuylemezian A."/>
            <person name="Vaishampayan P."/>
        </authorList>
    </citation>
    <scope>NUCLEOTIDE SEQUENCE [LARGE SCALE GENOMIC DNA]</scope>
    <source>
        <strain evidence="1 2">MER_TA_151</strain>
    </source>
</reference>
<dbReference type="GO" id="GO:0000287">
    <property type="term" value="F:magnesium ion binding"/>
    <property type="evidence" value="ECO:0007669"/>
    <property type="project" value="TreeGrafter"/>
</dbReference>
<dbReference type="Pfam" id="PF08282">
    <property type="entry name" value="Hydrolase_3"/>
    <property type="match status" value="1"/>
</dbReference>
<dbReference type="Proteomes" id="UP000326671">
    <property type="component" value="Unassembled WGS sequence"/>
</dbReference>
<dbReference type="EMBL" id="VYKL01000026">
    <property type="protein sequence ID" value="KAA9021851.1"/>
    <property type="molecule type" value="Genomic_DNA"/>
</dbReference>
<dbReference type="CDD" id="cd07516">
    <property type="entry name" value="HAD_Pase"/>
    <property type="match status" value="1"/>
</dbReference>
<dbReference type="PANTHER" id="PTHR10000:SF55">
    <property type="entry name" value="5-AMINO-6-(5-PHOSPHO-D-RIBITYLAMINO)URACIL PHOSPHATASE YCSE"/>
    <property type="match status" value="1"/>
</dbReference>
<proteinExistence type="predicted"/>
<dbReference type="SFLD" id="SFLDG01144">
    <property type="entry name" value="C2.B.4:_PGP_Like"/>
    <property type="match status" value="1"/>
</dbReference>
<dbReference type="NCBIfam" id="TIGR01484">
    <property type="entry name" value="HAD-SF-IIB"/>
    <property type="match status" value="1"/>
</dbReference>
<dbReference type="SUPFAM" id="SSF56784">
    <property type="entry name" value="HAD-like"/>
    <property type="match status" value="1"/>
</dbReference>
<gene>
    <name evidence="1" type="ORF">F4V44_17370</name>
</gene>
<dbReference type="OrthoDB" id="9806027at2"/>
<dbReference type="InterPro" id="IPR006379">
    <property type="entry name" value="HAD-SF_hydro_IIB"/>
</dbReference>